<dbReference type="InterPro" id="IPR036291">
    <property type="entry name" value="NAD(P)-bd_dom_sf"/>
</dbReference>
<name>A0AAE0DXQ0_9ROSI</name>
<dbReference type="EMBL" id="JANJYJ010000008">
    <property type="protein sequence ID" value="KAK3194942.1"/>
    <property type="molecule type" value="Genomic_DNA"/>
</dbReference>
<gene>
    <name evidence="3" type="ORF">Dsin_026252</name>
</gene>
<feature type="domain" description="D-isomer specific 2-hydroxyacid dehydrogenase NAD-binding" evidence="2">
    <location>
        <begin position="11"/>
        <end position="52"/>
    </location>
</feature>
<dbReference type="SUPFAM" id="SSF51735">
    <property type="entry name" value="NAD(P)-binding Rossmann-fold domains"/>
    <property type="match status" value="1"/>
</dbReference>
<keyword evidence="4" id="KW-1185">Reference proteome</keyword>
<dbReference type="PANTHER" id="PTHR10996">
    <property type="entry name" value="2-HYDROXYACID DEHYDROGENASE-RELATED"/>
    <property type="match status" value="1"/>
</dbReference>
<keyword evidence="1" id="KW-0560">Oxidoreductase</keyword>
<dbReference type="InterPro" id="IPR006140">
    <property type="entry name" value="D-isomer_DH_NAD-bd"/>
</dbReference>
<dbReference type="GO" id="GO:0051287">
    <property type="term" value="F:NAD binding"/>
    <property type="evidence" value="ECO:0007669"/>
    <property type="project" value="InterPro"/>
</dbReference>
<proteinExistence type="predicted"/>
<comment type="caution">
    <text evidence="3">The sequence shown here is derived from an EMBL/GenBank/DDBJ whole genome shotgun (WGS) entry which is preliminary data.</text>
</comment>
<dbReference type="GO" id="GO:0005829">
    <property type="term" value="C:cytosol"/>
    <property type="evidence" value="ECO:0007669"/>
    <property type="project" value="TreeGrafter"/>
</dbReference>
<evidence type="ECO:0000256" key="1">
    <source>
        <dbReference type="ARBA" id="ARBA00023002"/>
    </source>
</evidence>
<protein>
    <recommendedName>
        <fullName evidence="2">D-isomer specific 2-hydroxyacid dehydrogenase NAD-binding domain-containing protein</fullName>
    </recommendedName>
</protein>
<dbReference type="Pfam" id="PF02826">
    <property type="entry name" value="2-Hacid_dh_C"/>
    <property type="match status" value="1"/>
</dbReference>
<reference evidence="3" key="1">
    <citation type="journal article" date="2023" name="Plant J.">
        <title>Genome sequences and population genomics provide insights into the demographic history, inbreeding, and mutation load of two 'living fossil' tree species of Dipteronia.</title>
        <authorList>
            <person name="Feng Y."/>
            <person name="Comes H.P."/>
            <person name="Chen J."/>
            <person name="Zhu S."/>
            <person name="Lu R."/>
            <person name="Zhang X."/>
            <person name="Li P."/>
            <person name="Qiu J."/>
            <person name="Olsen K.M."/>
            <person name="Qiu Y."/>
        </authorList>
    </citation>
    <scope>NUCLEOTIDE SEQUENCE</scope>
    <source>
        <strain evidence="3">NBL</strain>
    </source>
</reference>
<evidence type="ECO:0000313" key="3">
    <source>
        <dbReference type="EMBL" id="KAK3194942.1"/>
    </source>
</evidence>
<dbReference type="Gene3D" id="3.40.50.720">
    <property type="entry name" value="NAD(P)-binding Rossmann-like Domain"/>
    <property type="match status" value="2"/>
</dbReference>
<dbReference type="InterPro" id="IPR050223">
    <property type="entry name" value="D-isomer_2-hydroxyacid_DH"/>
</dbReference>
<dbReference type="AlphaFoldDB" id="A0AAE0DXQ0"/>
<dbReference type="PANTHER" id="PTHR10996:SF179">
    <property type="entry name" value="D-ISOMER SPECIFIC 2-HYDROXYACID DEHYDROGENASE FAMILY PROTEIN-RELATED"/>
    <property type="match status" value="1"/>
</dbReference>
<evidence type="ECO:0000259" key="2">
    <source>
        <dbReference type="Pfam" id="PF02826"/>
    </source>
</evidence>
<organism evidence="3 4">
    <name type="scientific">Dipteronia sinensis</name>
    <dbReference type="NCBI Taxonomy" id="43782"/>
    <lineage>
        <taxon>Eukaryota</taxon>
        <taxon>Viridiplantae</taxon>
        <taxon>Streptophyta</taxon>
        <taxon>Embryophyta</taxon>
        <taxon>Tracheophyta</taxon>
        <taxon>Spermatophyta</taxon>
        <taxon>Magnoliopsida</taxon>
        <taxon>eudicotyledons</taxon>
        <taxon>Gunneridae</taxon>
        <taxon>Pentapetalae</taxon>
        <taxon>rosids</taxon>
        <taxon>malvids</taxon>
        <taxon>Sapindales</taxon>
        <taxon>Sapindaceae</taxon>
        <taxon>Hippocastanoideae</taxon>
        <taxon>Acereae</taxon>
        <taxon>Dipteronia</taxon>
    </lineage>
</organism>
<evidence type="ECO:0000313" key="4">
    <source>
        <dbReference type="Proteomes" id="UP001281410"/>
    </source>
</evidence>
<accession>A0AAE0DXQ0</accession>
<sequence>MYEILHLKIIKELIRCLTEGEIRGAGLDVFANEPDVPEELFGLDNVVLSPHSTTFTVESFKDLPQLWWANFFAISSSLGSSNFGC</sequence>
<dbReference type="Proteomes" id="UP001281410">
    <property type="component" value="Unassembled WGS sequence"/>
</dbReference>
<dbReference type="GO" id="GO:0030267">
    <property type="term" value="F:glyoxylate reductase (NADPH) activity"/>
    <property type="evidence" value="ECO:0007669"/>
    <property type="project" value="TreeGrafter"/>
</dbReference>
<dbReference type="GO" id="GO:0016618">
    <property type="term" value="F:hydroxypyruvate reductase [NAD(P)H] activity"/>
    <property type="evidence" value="ECO:0007669"/>
    <property type="project" value="TreeGrafter"/>
</dbReference>